<evidence type="ECO:0000259" key="1">
    <source>
        <dbReference type="Pfam" id="PF02698"/>
    </source>
</evidence>
<dbReference type="Pfam" id="PF02698">
    <property type="entry name" value="DUF218"/>
    <property type="match status" value="1"/>
</dbReference>
<organism evidence="2 3">
    <name type="scientific">Sphingomonas oligophenolica</name>
    <dbReference type="NCBI Taxonomy" id="301154"/>
    <lineage>
        <taxon>Bacteria</taxon>
        <taxon>Pseudomonadati</taxon>
        <taxon>Pseudomonadota</taxon>
        <taxon>Alphaproteobacteria</taxon>
        <taxon>Sphingomonadales</taxon>
        <taxon>Sphingomonadaceae</taxon>
        <taxon>Sphingomonas</taxon>
    </lineage>
</organism>
<keyword evidence="3" id="KW-1185">Reference proteome</keyword>
<dbReference type="RefSeq" id="WP_343888548.1">
    <property type="nucleotide sequence ID" value="NZ_BAAAEH010000010.1"/>
</dbReference>
<feature type="domain" description="DUF218" evidence="1">
    <location>
        <begin position="34"/>
        <end position="136"/>
    </location>
</feature>
<name>A0ABU9Y2M2_9SPHN</name>
<evidence type="ECO:0000313" key="2">
    <source>
        <dbReference type="EMBL" id="MEN2790043.1"/>
    </source>
</evidence>
<accession>A0ABU9Y2M2</accession>
<comment type="caution">
    <text evidence="2">The sequence shown here is derived from an EMBL/GenBank/DDBJ whole genome shotgun (WGS) entry which is preliminary data.</text>
</comment>
<protein>
    <submittedName>
        <fullName evidence="2">YdcF family protein</fullName>
    </submittedName>
</protein>
<proteinExistence type="predicted"/>
<dbReference type="CDD" id="cd06259">
    <property type="entry name" value="YdcF-like"/>
    <property type="match status" value="1"/>
</dbReference>
<dbReference type="Proteomes" id="UP001419910">
    <property type="component" value="Unassembled WGS sequence"/>
</dbReference>
<reference evidence="2 3" key="1">
    <citation type="submission" date="2024-05" db="EMBL/GenBank/DDBJ databases">
        <authorList>
            <person name="Liu Q."/>
            <person name="Xin Y.-H."/>
        </authorList>
    </citation>
    <scope>NUCLEOTIDE SEQUENCE [LARGE SCALE GENOMIC DNA]</scope>
    <source>
        <strain evidence="2 3">CGMCC 1.10181</strain>
    </source>
</reference>
<dbReference type="EMBL" id="JBDIME010000007">
    <property type="protein sequence ID" value="MEN2790043.1"/>
    <property type="molecule type" value="Genomic_DNA"/>
</dbReference>
<sequence length="178" mass="19251">MIARILGAIALLWAFGFVLFLLALPGPLGDVKTDGIVVLTGAPGRIDHGIALLQRHLAQRMLISGVAPEVRPAELAAEYHSPPALFACCIDLGHEAVDTRSNAEETASWVKHHHYHSVRIVTSDWHLARARLELGNTLGSDVTVLGDGVPNNPRLALLVAEYNKLLLRRAALWLGIGQ</sequence>
<evidence type="ECO:0000313" key="3">
    <source>
        <dbReference type="Proteomes" id="UP001419910"/>
    </source>
</evidence>
<gene>
    <name evidence="2" type="ORF">ABC974_10435</name>
</gene>
<dbReference type="InterPro" id="IPR003848">
    <property type="entry name" value="DUF218"/>
</dbReference>